<dbReference type="PANTHER" id="PTHR48086">
    <property type="entry name" value="SODIUM/PROLINE SYMPORTER-RELATED"/>
    <property type="match status" value="1"/>
</dbReference>
<feature type="transmembrane region" description="Helical" evidence="8">
    <location>
        <begin position="201"/>
        <end position="220"/>
    </location>
</feature>
<dbReference type="InterPro" id="IPR038377">
    <property type="entry name" value="Na/Glc_symporter_sf"/>
</dbReference>
<gene>
    <name evidence="9" type="ORF">HMPREF9443_00032</name>
</gene>
<reference evidence="9 10" key="1">
    <citation type="submission" date="2011-01" db="EMBL/GenBank/DDBJ databases">
        <authorList>
            <person name="Weinstock G."/>
            <person name="Sodergren E."/>
            <person name="Clifton S."/>
            <person name="Fulton L."/>
            <person name="Fulton B."/>
            <person name="Courtney L."/>
            <person name="Fronick C."/>
            <person name="Harrison M."/>
            <person name="Strong C."/>
            <person name="Farmer C."/>
            <person name="Delahaunty K."/>
            <person name="Markovic C."/>
            <person name="Hall O."/>
            <person name="Minx P."/>
            <person name="Tomlinson C."/>
            <person name="Mitreva M."/>
            <person name="Hou S."/>
            <person name="Chen J."/>
            <person name="Wollam A."/>
            <person name="Pepin K.H."/>
            <person name="Johnson M."/>
            <person name="Bhonagiri V."/>
            <person name="Zhang X."/>
            <person name="Suruliraj S."/>
            <person name="Warren W."/>
            <person name="Chinwalla A."/>
            <person name="Mardis E.R."/>
            <person name="Wilson R.K."/>
        </authorList>
    </citation>
    <scope>NUCLEOTIDE SEQUENCE [LARGE SCALE GENOMIC DNA]</scope>
    <source>
        <strain evidence="9 10">YIT 12067</strain>
    </source>
</reference>
<feature type="transmembrane region" description="Helical" evidence="8">
    <location>
        <begin position="288"/>
        <end position="313"/>
    </location>
</feature>
<dbReference type="InterPro" id="IPR001734">
    <property type="entry name" value="Na/solute_symporter"/>
</dbReference>
<feature type="transmembrane region" description="Helical" evidence="8">
    <location>
        <begin position="438"/>
        <end position="456"/>
    </location>
</feature>
<comment type="caution">
    <text evidence="9">The sequence shown here is derived from an EMBL/GenBank/DDBJ whole genome shotgun (WGS) entry which is preliminary data.</text>
</comment>
<proteinExistence type="inferred from homology"/>
<evidence type="ECO:0000256" key="7">
    <source>
        <dbReference type="RuleBase" id="RU362091"/>
    </source>
</evidence>
<evidence type="ECO:0000256" key="5">
    <source>
        <dbReference type="ARBA" id="ARBA00022989"/>
    </source>
</evidence>
<feature type="transmembrane region" description="Helical" evidence="8">
    <location>
        <begin position="407"/>
        <end position="426"/>
    </location>
</feature>
<sequence>MVAWFIFLQHKYYAFVAWKKGSVVFMSIQLVIVVVYIALLFGISLWVKHKADSGSTAFLLAGRKLNTILVAVNVTGLAVGAASTVGVAQRAFSVGLAAGWYNGAWSIGAIVMGLLAAGKLRSMKVSTIPEFFEFYYDTKGRAIAAIGLVIIMCVITALQYMAGGAILSSLLPEIFSFHGGMIMSAVVFIGITLIGGLWSSGLANIVSVTLIYIGIIYSAIQSVSNVGGWDAVLSKLPNPEVMGSPVAGLAFATILGWIIVMITQTITAQGPVQIACGAKNAKAARNGYVLAGLMIFPVGFICAVLGVVCKAMYPEMPVAQAALAMPKVVMTLDPLAGGVTLAALWAADVSTACTILLGAATLFSNDIYKRFINPTVAENKFVIINRLSVFAVGLITLWFAFNAAGIVKTMIAGLSMTCGLTCVFFFTMFAPGLCRRSSAFWTTLVSLIGIALWFVPGSPLAGIKPLFANEVIYFEWPICIITFLLVAMLDKNKIKEVVEVPEKDE</sequence>
<dbReference type="GO" id="GO:0022857">
    <property type="term" value="F:transmembrane transporter activity"/>
    <property type="evidence" value="ECO:0007669"/>
    <property type="project" value="InterPro"/>
</dbReference>
<dbReference type="HOGENOM" id="CLU_018808_15_3_9"/>
<keyword evidence="3" id="KW-0813">Transport</keyword>
<evidence type="ECO:0000256" key="6">
    <source>
        <dbReference type="ARBA" id="ARBA00023136"/>
    </source>
</evidence>
<evidence type="ECO:0000256" key="3">
    <source>
        <dbReference type="ARBA" id="ARBA00022448"/>
    </source>
</evidence>
<dbReference type="InterPro" id="IPR050277">
    <property type="entry name" value="Sodium:Solute_Symporter"/>
</dbReference>
<dbReference type="PROSITE" id="PS50283">
    <property type="entry name" value="NA_SOLUT_SYMP_3"/>
    <property type="match status" value="1"/>
</dbReference>
<dbReference type="EMBL" id="AEVN01000003">
    <property type="protein sequence ID" value="EFY05940.1"/>
    <property type="molecule type" value="Genomic_DNA"/>
</dbReference>
<evidence type="ECO:0000256" key="2">
    <source>
        <dbReference type="ARBA" id="ARBA00006434"/>
    </source>
</evidence>
<dbReference type="CDD" id="cd10322">
    <property type="entry name" value="SLC5sbd"/>
    <property type="match status" value="1"/>
</dbReference>
<feature type="transmembrane region" description="Helical" evidence="8">
    <location>
        <begin position="141"/>
        <end position="162"/>
    </location>
</feature>
<feature type="transmembrane region" description="Helical" evidence="8">
    <location>
        <begin position="23"/>
        <end position="47"/>
    </location>
</feature>
<dbReference type="Gene3D" id="1.20.1730.10">
    <property type="entry name" value="Sodium/glucose cotransporter"/>
    <property type="match status" value="1"/>
</dbReference>
<dbReference type="Proteomes" id="UP000004923">
    <property type="component" value="Unassembled WGS sequence"/>
</dbReference>
<keyword evidence="5 8" id="KW-1133">Transmembrane helix</keyword>
<organism evidence="9 10">
    <name type="scientific">Phascolarctobacterium succinatutens YIT 12067</name>
    <dbReference type="NCBI Taxonomy" id="626939"/>
    <lineage>
        <taxon>Bacteria</taxon>
        <taxon>Bacillati</taxon>
        <taxon>Bacillota</taxon>
        <taxon>Negativicutes</taxon>
        <taxon>Acidaminococcales</taxon>
        <taxon>Acidaminococcaceae</taxon>
        <taxon>Phascolarctobacterium</taxon>
    </lineage>
</organism>
<keyword evidence="6 8" id="KW-0472">Membrane</keyword>
<feature type="transmembrane region" description="Helical" evidence="8">
    <location>
        <begin position="100"/>
        <end position="120"/>
    </location>
</feature>
<feature type="transmembrane region" description="Helical" evidence="8">
    <location>
        <begin position="68"/>
        <end position="88"/>
    </location>
</feature>
<dbReference type="Pfam" id="PF00474">
    <property type="entry name" value="SSF"/>
    <property type="match status" value="1"/>
</dbReference>
<evidence type="ECO:0000256" key="4">
    <source>
        <dbReference type="ARBA" id="ARBA00022692"/>
    </source>
</evidence>
<dbReference type="eggNOG" id="COG0591">
    <property type="taxonomic scope" value="Bacteria"/>
</dbReference>
<evidence type="ECO:0000313" key="9">
    <source>
        <dbReference type="EMBL" id="EFY05940.1"/>
    </source>
</evidence>
<dbReference type="PANTHER" id="PTHR48086:SF7">
    <property type="entry name" value="SODIUM-SOLUTE SYMPORTER-RELATED"/>
    <property type="match status" value="1"/>
</dbReference>
<comment type="subcellular location">
    <subcellularLocation>
        <location evidence="1">Membrane</location>
        <topology evidence="1">Multi-pass membrane protein</topology>
    </subcellularLocation>
</comment>
<feature type="transmembrane region" description="Helical" evidence="8">
    <location>
        <begin position="335"/>
        <end position="363"/>
    </location>
</feature>
<name>E8LB24_9FIRM</name>
<accession>E8LB24</accession>
<evidence type="ECO:0000256" key="1">
    <source>
        <dbReference type="ARBA" id="ARBA00004141"/>
    </source>
</evidence>
<keyword evidence="4 8" id="KW-0812">Transmembrane</keyword>
<feature type="transmembrane region" description="Helical" evidence="8">
    <location>
        <begin position="471"/>
        <end position="489"/>
    </location>
</feature>
<protein>
    <submittedName>
        <fullName evidence="9">Transporter, SSS family</fullName>
    </submittedName>
</protein>
<feature type="transmembrane region" description="Helical" evidence="8">
    <location>
        <begin position="174"/>
        <end position="194"/>
    </location>
</feature>
<keyword evidence="10" id="KW-1185">Reference proteome</keyword>
<evidence type="ECO:0000256" key="8">
    <source>
        <dbReference type="SAM" id="Phobius"/>
    </source>
</evidence>
<feature type="transmembrane region" description="Helical" evidence="8">
    <location>
        <begin position="246"/>
        <end position="267"/>
    </location>
</feature>
<dbReference type="GO" id="GO:0005886">
    <property type="term" value="C:plasma membrane"/>
    <property type="evidence" value="ECO:0007669"/>
    <property type="project" value="TreeGrafter"/>
</dbReference>
<evidence type="ECO:0000313" key="10">
    <source>
        <dbReference type="Proteomes" id="UP000004923"/>
    </source>
</evidence>
<dbReference type="AlphaFoldDB" id="E8LB24"/>
<comment type="similarity">
    <text evidence="2 7">Belongs to the sodium:solute symporter (SSF) (TC 2.A.21) family.</text>
</comment>
<feature type="transmembrane region" description="Helical" evidence="8">
    <location>
        <begin position="383"/>
        <end position="401"/>
    </location>
</feature>